<keyword evidence="2 7" id="KW-0813">Transport</keyword>
<dbReference type="GO" id="GO:0005886">
    <property type="term" value="C:plasma membrane"/>
    <property type="evidence" value="ECO:0007669"/>
    <property type="project" value="UniProtKB-SubCell"/>
</dbReference>
<feature type="transmembrane region" description="Helical" evidence="7">
    <location>
        <begin position="140"/>
        <end position="162"/>
    </location>
</feature>
<dbReference type="InterPro" id="IPR000515">
    <property type="entry name" value="MetI-like"/>
</dbReference>
<sequence length="276" mass="30582">MVTRRVLANAATYLALALGALLTLAPYLLSVQTSVKTPQQFAQQSPLAVPSPPTGQNYAELVIGEHTLVPPLVITVQVVIVVVLGQLTCSVLAAYAFARLRFPGRDVVFWVYLSTLMVPFVATLVPRFTMLSWLELRDTFWGIVLPTLFGSPYAIFLLREFFRGIPEDLIDAVRLDGGGHLRALRHVILPLSRPILATLLVITVVTHWNDFLWPLVITSSERWRVLTVATAALQSQFNGNWTLVMAATTLATLPLLVLFLVFQRHIVKSITITGMK</sequence>
<comment type="similarity">
    <text evidence="7">Belongs to the binding-protein-dependent transport system permease family.</text>
</comment>
<dbReference type="Gene3D" id="1.10.3720.10">
    <property type="entry name" value="MetI-like"/>
    <property type="match status" value="1"/>
</dbReference>
<keyword evidence="4 7" id="KW-0812">Transmembrane</keyword>
<dbReference type="AlphaFoldDB" id="A0A1C6RWJ5"/>
<dbReference type="Pfam" id="PF00528">
    <property type="entry name" value="BPD_transp_1"/>
    <property type="match status" value="1"/>
</dbReference>
<feature type="transmembrane region" description="Helical" evidence="7">
    <location>
        <begin position="183"/>
        <end position="205"/>
    </location>
</feature>
<dbReference type="STRING" id="145854.GA0074692_1207"/>
<feature type="domain" description="ABC transmembrane type-1" evidence="8">
    <location>
        <begin position="72"/>
        <end position="262"/>
    </location>
</feature>
<evidence type="ECO:0000256" key="5">
    <source>
        <dbReference type="ARBA" id="ARBA00022989"/>
    </source>
</evidence>
<protein>
    <submittedName>
        <fullName evidence="9">Carbohydrate ABC transporter membrane protein 2, CUT1 family</fullName>
    </submittedName>
</protein>
<accession>A0A1C6RWJ5</accession>
<dbReference type="InterPro" id="IPR035906">
    <property type="entry name" value="MetI-like_sf"/>
</dbReference>
<proteinExistence type="inferred from homology"/>
<dbReference type="SUPFAM" id="SSF161098">
    <property type="entry name" value="MetI-like"/>
    <property type="match status" value="1"/>
</dbReference>
<evidence type="ECO:0000256" key="7">
    <source>
        <dbReference type="RuleBase" id="RU363032"/>
    </source>
</evidence>
<gene>
    <name evidence="9" type="ORF">GA0074692_1207</name>
</gene>
<dbReference type="CDD" id="cd06261">
    <property type="entry name" value="TM_PBP2"/>
    <property type="match status" value="1"/>
</dbReference>
<feature type="transmembrane region" description="Helical" evidence="7">
    <location>
        <begin position="241"/>
        <end position="262"/>
    </location>
</feature>
<feature type="transmembrane region" description="Helical" evidence="7">
    <location>
        <begin position="74"/>
        <end position="97"/>
    </location>
</feature>
<keyword evidence="3" id="KW-1003">Cell membrane</keyword>
<organism evidence="9 10">
    <name type="scientific">Micromonospora pallida</name>
    <dbReference type="NCBI Taxonomy" id="145854"/>
    <lineage>
        <taxon>Bacteria</taxon>
        <taxon>Bacillati</taxon>
        <taxon>Actinomycetota</taxon>
        <taxon>Actinomycetes</taxon>
        <taxon>Micromonosporales</taxon>
        <taxon>Micromonosporaceae</taxon>
        <taxon>Micromonospora</taxon>
    </lineage>
</organism>
<keyword evidence="5 7" id="KW-1133">Transmembrane helix</keyword>
<keyword evidence="10" id="KW-1185">Reference proteome</keyword>
<evidence type="ECO:0000313" key="10">
    <source>
        <dbReference type="Proteomes" id="UP000198959"/>
    </source>
</evidence>
<dbReference type="Proteomes" id="UP000198959">
    <property type="component" value="Unassembled WGS sequence"/>
</dbReference>
<feature type="transmembrane region" description="Helical" evidence="7">
    <location>
        <begin position="7"/>
        <end position="29"/>
    </location>
</feature>
<evidence type="ECO:0000256" key="1">
    <source>
        <dbReference type="ARBA" id="ARBA00004651"/>
    </source>
</evidence>
<evidence type="ECO:0000256" key="6">
    <source>
        <dbReference type="ARBA" id="ARBA00023136"/>
    </source>
</evidence>
<name>A0A1C6RWJ5_9ACTN</name>
<evidence type="ECO:0000256" key="4">
    <source>
        <dbReference type="ARBA" id="ARBA00022692"/>
    </source>
</evidence>
<dbReference type="PANTHER" id="PTHR43744">
    <property type="entry name" value="ABC TRANSPORTER PERMEASE PROTEIN MG189-RELATED-RELATED"/>
    <property type="match status" value="1"/>
</dbReference>
<evidence type="ECO:0000256" key="3">
    <source>
        <dbReference type="ARBA" id="ARBA00022475"/>
    </source>
</evidence>
<dbReference type="EMBL" id="FMHW01000002">
    <property type="protein sequence ID" value="SCL21577.1"/>
    <property type="molecule type" value="Genomic_DNA"/>
</dbReference>
<dbReference type="PROSITE" id="PS50928">
    <property type="entry name" value="ABC_TM1"/>
    <property type="match status" value="1"/>
</dbReference>
<dbReference type="GO" id="GO:0055085">
    <property type="term" value="P:transmembrane transport"/>
    <property type="evidence" value="ECO:0007669"/>
    <property type="project" value="InterPro"/>
</dbReference>
<dbReference type="RefSeq" id="WP_176738322.1">
    <property type="nucleotide sequence ID" value="NZ_FMHW01000002.1"/>
</dbReference>
<dbReference type="PANTHER" id="PTHR43744:SF12">
    <property type="entry name" value="ABC TRANSPORTER PERMEASE PROTEIN MG189-RELATED"/>
    <property type="match status" value="1"/>
</dbReference>
<comment type="subcellular location">
    <subcellularLocation>
        <location evidence="1 7">Cell membrane</location>
        <topology evidence="1 7">Multi-pass membrane protein</topology>
    </subcellularLocation>
</comment>
<evidence type="ECO:0000256" key="2">
    <source>
        <dbReference type="ARBA" id="ARBA00022448"/>
    </source>
</evidence>
<reference evidence="10" key="1">
    <citation type="submission" date="2016-06" db="EMBL/GenBank/DDBJ databases">
        <authorList>
            <person name="Varghese N."/>
            <person name="Submissions Spin"/>
        </authorList>
    </citation>
    <scope>NUCLEOTIDE SEQUENCE [LARGE SCALE GENOMIC DNA]</scope>
    <source>
        <strain evidence="10">DSM 43817</strain>
    </source>
</reference>
<evidence type="ECO:0000259" key="8">
    <source>
        <dbReference type="PROSITE" id="PS50928"/>
    </source>
</evidence>
<feature type="transmembrane region" description="Helical" evidence="7">
    <location>
        <begin position="109"/>
        <end position="128"/>
    </location>
</feature>
<keyword evidence="6 7" id="KW-0472">Membrane</keyword>
<evidence type="ECO:0000313" key="9">
    <source>
        <dbReference type="EMBL" id="SCL21577.1"/>
    </source>
</evidence>